<evidence type="ECO:0000313" key="9">
    <source>
        <dbReference type="Proteomes" id="UP001254832"/>
    </source>
</evidence>
<dbReference type="PANTHER" id="PTHR12899">
    <property type="entry name" value="39S RIBOSOMAL PROTEIN L18, MITOCHONDRIAL"/>
    <property type="match status" value="1"/>
</dbReference>
<comment type="subunit">
    <text evidence="7">Part of the 50S ribosomal subunit; part of the 5S rRNA/L5/L18/L25 subcomplex. Contacts the 5S and 23S rRNAs.</text>
</comment>
<dbReference type="CDD" id="cd00432">
    <property type="entry name" value="Ribosomal_L18_L5e"/>
    <property type="match status" value="1"/>
</dbReference>
<evidence type="ECO:0000256" key="5">
    <source>
        <dbReference type="ARBA" id="ARBA00023274"/>
    </source>
</evidence>
<dbReference type="NCBIfam" id="TIGR00060">
    <property type="entry name" value="L18_bact"/>
    <property type="match status" value="1"/>
</dbReference>
<dbReference type="GO" id="GO:0006412">
    <property type="term" value="P:translation"/>
    <property type="evidence" value="ECO:0007669"/>
    <property type="project" value="UniProtKB-UniRule"/>
</dbReference>
<dbReference type="InterPro" id="IPR057268">
    <property type="entry name" value="Ribosomal_L18"/>
</dbReference>
<keyword evidence="4 7" id="KW-0689">Ribosomal protein</keyword>
<proteinExistence type="inferred from homology"/>
<dbReference type="Pfam" id="PF00861">
    <property type="entry name" value="Ribosomal_L18p"/>
    <property type="match status" value="1"/>
</dbReference>
<keyword evidence="2 7" id="KW-0699">rRNA-binding</keyword>
<gene>
    <name evidence="7" type="primary">rplR</name>
    <name evidence="8" type="ORF">J2W91_005811</name>
</gene>
<evidence type="ECO:0000313" key="8">
    <source>
        <dbReference type="EMBL" id="MDR6727285.1"/>
    </source>
</evidence>
<evidence type="ECO:0000256" key="4">
    <source>
        <dbReference type="ARBA" id="ARBA00022980"/>
    </source>
</evidence>
<name>A0AAP5H8Q5_PAEAM</name>
<dbReference type="FunFam" id="3.30.420.100:FF:000001">
    <property type="entry name" value="50S ribosomal protein L18"/>
    <property type="match status" value="1"/>
</dbReference>
<evidence type="ECO:0000256" key="7">
    <source>
        <dbReference type="HAMAP-Rule" id="MF_01337"/>
    </source>
</evidence>
<keyword evidence="3 7" id="KW-0694">RNA-binding</keyword>
<evidence type="ECO:0000256" key="3">
    <source>
        <dbReference type="ARBA" id="ARBA00022884"/>
    </source>
</evidence>
<dbReference type="InterPro" id="IPR004389">
    <property type="entry name" value="Ribosomal_uL18_bac-type"/>
</dbReference>
<accession>A0AAP5H8Q5</accession>
<comment type="caution">
    <text evidence="8">The sequence shown here is derived from an EMBL/GenBank/DDBJ whole genome shotgun (WGS) entry which is preliminary data.</text>
</comment>
<dbReference type="Gene3D" id="3.30.420.100">
    <property type="match status" value="1"/>
</dbReference>
<dbReference type="EMBL" id="JAVDTR010000025">
    <property type="protein sequence ID" value="MDR6727285.1"/>
    <property type="molecule type" value="Genomic_DNA"/>
</dbReference>
<evidence type="ECO:0000256" key="2">
    <source>
        <dbReference type="ARBA" id="ARBA00022730"/>
    </source>
</evidence>
<keyword evidence="5 7" id="KW-0687">Ribonucleoprotein</keyword>
<dbReference type="GO" id="GO:0003735">
    <property type="term" value="F:structural constituent of ribosome"/>
    <property type="evidence" value="ECO:0007669"/>
    <property type="project" value="InterPro"/>
</dbReference>
<evidence type="ECO:0000256" key="6">
    <source>
        <dbReference type="ARBA" id="ARBA00035197"/>
    </source>
</evidence>
<dbReference type="SUPFAM" id="SSF53137">
    <property type="entry name" value="Translational machinery components"/>
    <property type="match status" value="1"/>
</dbReference>
<protein>
    <recommendedName>
        <fullName evidence="6 7">Large ribosomal subunit protein uL18</fullName>
    </recommendedName>
</protein>
<organism evidence="8 9">
    <name type="scientific">Paenibacillus amylolyticus</name>
    <dbReference type="NCBI Taxonomy" id="1451"/>
    <lineage>
        <taxon>Bacteria</taxon>
        <taxon>Bacillati</taxon>
        <taxon>Bacillota</taxon>
        <taxon>Bacilli</taxon>
        <taxon>Bacillales</taxon>
        <taxon>Paenibacillaceae</taxon>
        <taxon>Paenibacillus</taxon>
    </lineage>
</organism>
<dbReference type="GO" id="GO:0008097">
    <property type="term" value="F:5S rRNA binding"/>
    <property type="evidence" value="ECO:0007669"/>
    <property type="project" value="TreeGrafter"/>
</dbReference>
<comment type="function">
    <text evidence="7">This is one of the proteins that bind and probably mediate the attachment of the 5S RNA into the large ribosomal subunit, where it forms part of the central protuberance.</text>
</comment>
<dbReference type="InterPro" id="IPR005484">
    <property type="entry name" value="Ribosomal_uL18_bac/plant/anim"/>
</dbReference>
<dbReference type="PANTHER" id="PTHR12899:SF3">
    <property type="entry name" value="LARGE RIBOSOMAL SUBUNIT PROTEIN UL18M"/>
    <property type="match status" value="1"/>
</dbReference>
<evidence type="ECO:0000256" key="1">
    <source>
        <dbReference type="ARBA" id="ARBA00007116"/>
    </source>
</evidence>
<dbReference type="GO" id="GO:0022625">
    <property type="term" value="C:cytosolic large ribosomal subunit"/>
    <property type="evidence" value="ECO:0007669"/>
    <property type="project" value="TreeGrafter"/>
</dbReference>
<dbReference type="HAMAP" id="MF_01337_B">
    <property type="entry name" value="Ribosomal_uL18_B"/>
    <property type="match status" value="1"/>
</dbReference>
<dbReference type="RefSeq" id="WP_056697711.1">
    <property type="nucleotide sequence ID" value="NZ_JAVDTR010000025.1"/>
</dbReference>
<dbReference type="Proteomes" id="UP001254832">
    <property type="component" value="Unassembled WGS sequence"/>
</dbReference>
<dbReference type="AlphaFoldDB" id="A0AAP5H8Q5"/>
<reference evidence="8" key="1">
    <citation type="submission" date="2023-07" db="EMBL/GenBank/DDBJ databases">
        <title>Sorghum-associated microbial communities from plants grown in Nebraska, USA.</title>
        <authorList>
            <person name="Schachtman D."/>
        </authorList>
    </citation>
    <scope>NUCLEOTIDE SEQUENCE</scope>
    <source>
        <strain evidence="8">BE80</strain>
    </source>
</reference>
<comment type="similarity">
    <text evidence="1 7">Belongs to the universal ribosomal protein uL18 family.</text>
</comment>
<sequence length="122" mass="13304">MITKPDKNKARLKRHLRVRKKIQGTAARPRLNVFRSGKHMYAQIIDDVAGVTIASASTVDKELSSGIQNGASVESARKVGELVAKRAKDKGVSNIVFDRSGYLYHGRIAALAEAAREAGLEF</sequence>